<protein>
    <submittedName>
        <fullName evidence="2">Uncharacterized protein</fullName>
    </submittedName>
</protein>
<dbReference type="Proteomes" id="UP000178935">
    <property type="component" value="Unassembled WGS sequence"/>
</dbReference>
<name>A0A1G2JRC6_9BACT</name>
<feature type="coiled-coil region" evidence="1">
    <location>
        <begin position="48"/>
        <end position="84"/>
    </location>
</feature>
<reference evidence="2 3" key="1">
    <citation type="journal article" date="2016" name="Nat. Commun.">
        <title>Thousands of microbial genomes shed light on interconnected biogeochemical processes in an aquifer system.</title>
        <authorList>
            <person name="Anantharaman K."/>
            <person name="Brown C.T."/>
            <person name="Hug L.A."/>
            <person name="Sharon I."/>
            <person name="Castelle C.J."/>
            <person name="Probst A.J."/>
            <person name="Thomas B.C."/>
            <person name="Singh A."/>
            <person name="Wilkins M.J."/>
            <person name="Karaoz U."/>
            <person name="Brodie E.L."/>
            <person name="Williams K.H."/>
            <person name="Hubbard S.S."/>
            <person name="Banfield J.F."/>
        </authorList>
    </citation>
    <scope>NUCLEOTIDE SEQUENCE [LARGE SCALE GENOMIC DNA]</scope>
</reference>
<evidence type="ECO:0000256" key="1">
    <source>
        <dbReference type="SAM" id="Coils"/>
    </source>
</evidence>
<dbReference type="EMBL" id="MHPU01000003">
    <property type="protein sequence ID" value="OGZ89707.1"/>
    <property type="molecule type" value="Genomic_DNA"/>
</dbReference>
<gene>
    <name evidence="2" type="ORF">A2561_00255</name>
</gene>
<dbReference type="AlphaFoldDB" id="A0A1G2JRC6"/>
<comment type="caution">
    <text evidence="2">The sequence shown here is derived from an EMBL/GenBank/DDBJ whole genome shotgun (WGS) entry which is preliminary data.</text>
</comment>
<organism evidence="2 3">
    <name type="scientific">Candidatus Staskawiczbacteria bacterium RIFOXYD1_FULL_32_13</name>
    <dbReference type="NCBI Taxonomy" id="1802234"/>
    <lineage>
        <taxon>Bacteria</taxon>
        <taxon>Candidatus Staskawicziibacteriota</taxon>
    </lineage>
</organism>
<sequence length="88" mass="10178">MSAENPFIKDEKKVIELDDSDIIYGGVTEKEVDEAMEAMRGAKTIEELETLSETAKVLLEKHSRAKEESLIAEYKRKMRKLDEEFKIK</sequence>
<evidence type="ECO:0000313" key="3">
    <source>
        <dbReference type="Proteomes" id="UP000178935"/>
    </source>
</evidence>
<evidence type="ECO:0000313" key="2">
    <source>
        <dbReference type="EMBL" id="OGZ89707.1"/>
    </source>
</evidence>
<keyword evidence="1" id="KW-0175">Coiled coil</keyword>
<accession>A0A1G2JRC6</accession>
<proteinExistence type="predicted"/>